<dbReference type="KEGG" id="rei:IE4771_PD00554"/>
<evidence type="ECO:0000313" key="1">
    <source>
        <dbReference type="EMBL" id="AIC31108.1"/>
    </source>
</evidence>
<accession>A0A060I852</accession>
<dbReference type="AlphaFoldDB" id="A0A060I852"/>
<dbReference type="RefSeq" id="WP_040142191.1">
    <property type="nucleotide sequence ID" value="NZ_CP006990.1"/>
</dbReference>
<dbReference type="OrthoDB" id="2583792at2"/>
<organism evidence="1 2">
    <name type="scientific">Rhizobium etli bv. mimosae str. IE4771</name>
    <dbReference type="NCBI Taxonomy" id="1432050"/>
    <lineage>
        <taxon>Bacteria</taxon>
        <taxon>Pseudomonadati</taxon>
        <taxon>Pseudomonadota</taxon>
        <taxon>Alphaproteobacteria</taxon>
        <taxon>Hyphomicrobiales</taxon>
        <taxon>Rhizobiaceae</taxon>
        <taxon>Rhizobium/Agrobacterium group</taxon>
        <taxon>Rhizobium</taxon>
    </lineage>
</organism>
<dbReference type="EMBL" id="CP006990">
    <property type="protein sequence ID" value="AIC31108.1"/>
    <property type="molecule type" value="Genomic_DNA"/>
</dbReference>
<geneLocation type="plasmid" evidence="1 2">
    <name>pRetIE4771d</name>
</geneLocation>
<reference evidence="1 2" key="1">
    <citation type="submission" date="2013-12" db="EMBL/GenBank/DDBJ databases">
        <title>Complete genome sequence of Rhizobium etli bv. mimosae IE4771.</title>
        <authorList>
            <person name="Bustos P."/>
            <person name="Santamaria R.I."/>
            <person name="Lozano L."/>
            <person name="Ormeno-Orrillo E."/>
            <person name="Rogel M.A."/>
            <person name="Romero D."/>
            <person name="Cevallos M.A."/>
            <person name="Martinez-Romero E."/>
            <person name="Gonzalez V."/>
        </authorList>
    </citation>
    <scope>NUCLEOTIDE SEQUENCE [LARGE SCALE GENOMIC DNA]</scope>
    <source>
        <strain evidence="1 2">IE4771</strain>
        <plasmid evidence="2">Plasmid pRetIE4771d</plasmid>
    </source>
</reference>
<proteinExistence type="predicted"/>
<evidence type="ECO:0000313" key="2">
    <source>
        <dbReference type="Proteomes" id="UP000027180"/>
    </source>
</evidence>
<gene>
    <name evidence="1" type="ORF">IE4771_PD00554</name>
</gene>
<dbReference type="HOGENOM" id="CLU_108924_0_0_5"/>
<name>A0A060I852_RHIET</name>
<dbReference type="Proteomes" id="UP000027180">
    <property type="component" value="Plasmid pRetIE4771d"/>
</dbReference>
<sequence length="207" mass="21967">MTPYTLYIESDEGPLPAPLAPQLGAGRLRVVRQVDLRPSDFDTACGLIATAYLDQIDFEARAGTIAAFLGTGGRIVFNGHIVRAFIRGMRPFVPLTTQRRSALAIERLTPHPIFAGISVETHAAQMGVAGFYGRGHNPPLAGATLLTGIGPDKLPVDWEWLQPGGGGLFVHSGNDIWGVSDDAGTNALIAERVVAWSLAGRSERAAA</sequence>
<protein>
    <submittedName>
        <fullName evidence="1">Uncharacterized protein</fullName>
    </submittedName>
</protein>
<keyword evidence="1" id="KW-0614">Plasmid</keyword>